<dbReference type="AlphaFoldDB" id="A0A6A4ST90"/>
<reference evidence="1 2" key="1">
    <citation type="submission" date="2019-06" db="EMBL/GenBank/DDBJ databases">
        <title>Draft genomes of female and male turbot (Scophthalmus maximus).</title>
        <authorList>
            <person name="Xu H."/>
            <person name="Xu X.-W."/>
            <person name="Shao C."/>
            <person name="Chen S."/>
        </authorList>
    </citation>
    <scope>NUCLEOTIDE SEQUENCE [LARGE SCALE GENOMIC DNA]</scope>
    <source>
        <strain evidence="1">Ysfricsl-2016a</strain>
        <tissue evidence="1">Blood</tissue>
    </source>
</reference>
<dbReference type="Proteomes" id="UP000438429">
    <property type="component" value="Unassembled WGS sequence"/>
</dbReference>
<name>A0A6A4ST90_SCOMX</name>
<organism evidence="1 2">
    <name type="scientific">Scophthalmus maximus</name>
    <name type="common">Turbot</name>
    <name type="synonym">Psetta maxima</name>
    <dbReference type="NCBI Taxonomy" id="52904"/>
    <lineage>
        <taxon>Eukaryota</taxon>
        <taxon>Metazoa</taxon>
        <taxon>Chordata</taxon>
        <taxon>Craniata</taxon>
        <taxon>Vertebrata</taxon>
        <taxon>Euteleostomi</taxon>
        <taxon>Actinopterygii</taxon>
        <taxon>Neopterygii</taxon>
        <taxon>Teleostei</taxon>
        <taxon>Neoteleostei</taxon>
        <taxon>Acanthomorphata</taxon>
        <taxon>Carangaria</taxon>
        <taxon>Pleuronectiformes</taxon>
        <taxon>Pleuronectoidei</taxon>
        <taxon>Scophthalmidae</taxon>
        <taxon>Scophthalmus</taxon>
    </lineage>
</organism>
<gene>
    <name evidence="1" type="ORF">F2P81_014317</name>
</gene>
<proteinExistence type="predicted"/>
<comment type="caution">
    <text evidence="1">The sequence shown here is derived from an EMBL/GenBank/DDBJ whole genome shotgun (WGS) entry which is preliminary data.</text>
</comment>
<protein>
    <submittedName>
        <fullName evidence="1">Uncharacterized protein</fullName>
    </submittedName>
</protein>
<evidence type="ECO:0000313" key="2">
    <source>
        <dbReference type="Proteomes" id="UP000438429"/>
    </source>
</evidence>
<dbReference type="EMBL" id="VEVO01000012">
    <property type="protein sequence ID" value="KAF0034251.1"/>
    <property type="molecule type" value="Genomic_DNA"/>
</dbReference>
<sequence>MRALLPRLCRSGNNCANDLICIGERCSNKAAAVISETSVDSRLDSDFQDPAHRASFVVTHRSRRDVEERETPLTFHAVNAKAAEKDYKACRNYQQSVKTVKTRHV</sequence>
<accession>A0A6A4ST90</accession>
<evidence type="ECO:0000313" key="1">
    <source>
        <dbReference type="EMBL" id="KAF0034251.1"/>
    </source>
</evidence>